<name>A0A1V6Y9V8_PENNA</name>
<reference evidence="2" key="3">
    <citation type="submission" date="2021-07" db="EMBL/GenBank/DDBJ databases">
        <authorList>
            <person name="Branca A.L. A."/>
        </authorList>
    </citation>
    <scope>NUCLEOTIDE SEQUENCE</scope>
</reference>
<proteinExistence type="predicted"/>
<dbReference type="Proteomes" id="UP001153461">
    <property type="component" value="Unassembled WGS sequence"/>
</dbReference>
<protein>
    <recommendedName>
        <fullName evidence="1">F-box domain-containing protein</fullName>
    </recommendedName>
</protein>
<keyword evidence="4" id="KW-1185">Reference proteome</keyword>
<sequence length="530" mass="61895">MKLDPPSDPPSLGSLPVEILCSIFRLLDPIGLISISQTNSKFRTVIQPQRTHLLERLLELECREEVGGVTPVFRSKDNHLVPNFMSKEWYDMRWACSICLKMLPHEAFDNHYIIRLQYRKPLPGSRPARSYTSWEPTRDGKLRTPYHLHKQQSNSKDEDRKIRRRYGLASRCNTSRPNHPVRNRGARLASFQDSGMITFQGFSLDEYCSITQEEEQVLLDHEARLIERERCGFKRHLRKCNECRFRRGELSSIVQRGTDKVPIVPSRRLPFASALDRYFPGLSAMVNSVCPTANAPVQCVYRNNAFDSLWTMYMVRCPQCLHWQELRAFRLGAAFNHWAPTADSASELQNWDKTKITGRFIDCSSCNHCFAKDQGHEKLREILANWLDRCLDSERQRLGYLLLGGWETLLSRYRQLEEVSDVIEARHFLFDIQLVVAKVQKDHDYLGIVLSDILTLLLGFRKWVTVWEKMDSEYRSYFKNSPHDDLWFNNYDLIGTHLIWVIECKREIMEKDMGNDLVDWALSREGNALT</sequence>
<dbReference type="InterPro" id="IPR001810">
    <property type="entry name" value="F-box_dom"/>
</dbReference>
<feature type="domain" description="F-box" evidence="1">
    <location>
        <begin position="9"/>
        <end position="57"/>
    </location>
</feature>
<evidence type="ECO:0000313" key="4">
    <source>
        <dbReference type="Proteomes" id="UP000191691"/>
    </source>
</evidence>
<accession>A0A1V6Y9V8</accession>
<evidence type="ECO:0000259" key="1">
    <source>
        <dbReference type="PROSITE" id="PS50181"/>
    </source>
</evidence>
<dbReference type="SMART" id="SM00256">
    <property type="entry name" value="FBOX"/>
    <property type="match status" value="1"/>
</dbReference>
<dbReference type="CDD" id="cd09917">
    <property type="entry name" value="F-box_SF"/>
    <property type="match status" value="1"/>
</dbReference>
<dbReference type="SUPFAM" id="SSF81383">
    <property type="entry name" value="F-box domain"/>
    <property type="match status" value="1"/>
</dbReference>
<gene>
    <name evidence="3" type="ORF">PENNAL_c0027G06024</name>
    <name evidence="2" type="ORF">PNAL_LOCUS1745</name>
</gene>
<reference evidence="3" key="1">
    <citation type="submission" date="2016-10" db="EMBL/GenBank/DDBJ databases">
        <title>Uncovering the secondary metabolism of Penicillium species provides insights into the evolution of 6-MSA pathways.</title>
        <authorList>
            <person name="Nielsen J.C."/>
            <person name="Nielsen J."/>
        </authorList>
    </citation>
    <scope>NUCLEOTIDE SEQUENCE [LARGE SCALE GENOMIC DNA]</scope>
    <source>
        <strain evidence="3">IBT 13039</strain>
    </source>
</reference>
<dbReference type="EMBL" id="CAJVNV010000049">
    <property type="protein sequence ID" value="CAG7996239.1"/>
    <property type="molecule type" value="Genomic_DNA"/>
</dbReference>
<organism evidence="3 4">
    <name type="scientific">Penicillium nalgiovense</name>
    <dbReference type="NCBI Taxonomy" id="60175"/>
    <lineage>
        <taxon>Eukaryota</taxon>
        <taxon>Fungi</taxon>
        <taxon>Dikarya</taxon>
        <taxon>Ascomycota</taxon>
        <taxon>Pezizomycotina</taxon>
        <taxon>Eurotiomycetes</taxon>
        <taxon>Eurotiomycetidae</taxon>
        <taxon>Eurotiales</taxon>
        <taxon>Aspergillaceae</taxon>
        <taxon>Penicillium</taxon>
    </lineage>
</organism>
<dbReference type="EMBL" id="MOOB01000027">
    <property type="protein sequence ID" value="OQE84207.1"/>
    <property type="molecule type" value="Genomic_DNA"/>
</dbReference>
<dbReference type="PROSITE" id="PS50181">
    <property type="entry name" value="FBOX"/>
    <property type="match status" value="1"/>
</dbReference>
<dbReference type="OrthoDB" id="3481585at2759"/>
<comment type="caution">
    <text evidence="3">The sequence shown here is derived from an EMBL/GenBank/DDBJ whole genome shotgun (WGS) entry which is preliminary data.</text>
</comment>
<dbReference type="Pfam" id="PF12937">
    <property type="entry name" value="F-box-like"/>
    <property type="match status" value="1"/>
</dbReference>
<dbReference type="AlphaFoldDB" id="A0A1V6Y9V8"/>
<evidence type="ECO:0000313" key="3">
    <source>
        <dbReference type="EMBL" id="OQE84207.1"/>
    </source>
</evidence>
<dbReference type="Proteomes" id="UP000191691">
    <property type="component" value="Unassembled WGS sequence"/>
</dbReference>
<dbReference type="InterPro" id="IPR036047">
    <property type="entry name" value="F-box-like_dom_sf"/>
</dbReference>
<dbReference type="OMA" id="RMITTWE"/>
<reference evidence="4" key="2">
    <citation type="journal article" date="2017" name="Nat. Microbiol.">
        <title>Global analysis of biosynthetic gene clusters reveals vast potential of secondary metabolite production in Penicillium species.</title>
        <authorList>
            <person name="Nielsen J.C."/>
            <person name="Grijseels S."/>
            <person name="Prigent S."/>
            <person name="Ji B."/>
            <person name="Dainat J."/>
            <person name="Nielsen K.F."/>
            <person name="Frisvad J.C."/>
            <person name="Workman M."/>
            <person name="Nielsen J."/>
        </authorList>
    </citation>
    <scope>NUCLEOTIDE SEQUENCE [LARGE SCALE GENOMIC DNA]</scope>
    <source>
        <strain evidence="4">IBT 13039</strain>
    </source>
</reference>
<evidence type="ECO:0000313" key="2">
    <source>
        <dbReference type="EMBL" id="CAG7996239.1"/>
    </source>
</evidence>